<keyword evidence="6 9" id="KW-0413">Isomerase</keyword>
<dbReference type="InterPro" id="IPR049331">
    <property type="entry name" value="Top1B_N_bact"/>
</dbReference>
<dbReference type="Gene3D" id="3.90.15.10">
    <property type="entry name" value="Topoisomerase I, Chain A, domain 3"/>
    <property type="match status" value="1"/>
</dbReference>
<comment type="similarity">
    <text evidence="2">Belongs to the type IB topoisomerase family.</text>
</comment>
<evidence type="ECO:0000256" key="3">
    <source>
        <dbReference type="ARBA" id="ARBA00012891"/>
    </source>
</evidence>
<evidence type="ECO:0000256" key="2">
    <source>
        <dbReference type="ARBA" id="ARBA00006645"/>
    </source>
</evidence>
<evidence type="ECO:0000259" key="7">
    <source>
        <dbReference type="Pfam" id="PF01028"/>
    </source>
</evidence>
<dbReference type="RefSeq" id="WP_115834307.1">
    <property type="nucleotide sequence ID" value="NZ_QNUL01000047.1"/>
</dbReference>
<dbReference type="Gene3D" id="3.30.66.10">
    <property type="entry name" value="DNA topoisomerase I domain"/>
    <property type="match status" value="1"/>
</dbReference>
<comment type="catalytic activity">
    <reaction evidence="1">
        <text>ATP-independent breakage of single-stranded DNA, followed by passage and rejoining.</text>
        <dbReference type="EC" id="5.6.2.1"/>
    </reaction>
</comment>
<dbReference type="SUPFAM" id="SSF55869">
    <property type="entry name" value="DNA topoisomerase I domain"/>
    <property type="match status" value="1"/>
</dbReference>
<dbReference type="GO" id="GO:0003677">
    <property type="term" value="F:DNA binding"/>
    <property type="evidence" value="ECO:0007669"/>
    <property type="project" value="UniProtKB-KW"/>
</dbReference>
<dbReference type="EC" id="5.6.2.1" evidence="3"/>
<evidence type="ECO:0000256" key="5">
    <source>
        <dbReference type="ARBA" id="ARBA00023125"/>
    </source>
</evidence>
<dbReference type="Gene3D" id="1.10.132.120">
    <property type="match status" value="1"/>
</dbReference>
<keyword evidence="10" id="KW-1185">Reference proteome</keyword>
<dbReference type="GO" id="GO:0006265">
    <property type="term" value="P:DNA topological change"/>
    <property type="evidence" value="ECO:0007669"/>
    <property type="project" value="InterPro"/>
</dbReference>
<dbReference type="Pfam" id="PF21338">
    <property type="entry name" value="Top1B_N_bact"/>
    <property type="match status" value="1"/>
</dbReference>
<evidence type="ECO:0000313" key="9">
    <source>
        <dbReference type="EMBL" id="REA55434.1"/>
    </source>
</evidence>
<keyword evidence="4" id="KW-0799">Topoisomerase</keyword>
<sequence length="367" mass="41829">MSSSSLAALLPESPVITARIIRKIKKDPELTAGAAGLNYIKAGAPGYFRKGKAPRFYYVNQKGERCRDQQIIKRIKALVLPPAWKNVWISKDPEGHLQATGVDEAGRKQYRYHTFWNQIRNETKYYRLLSFSEVLPDLRAQVEEDLRKRSLNLAKVSALVIRLMDKTCIRVGNEQYKIRHGSSGLTTLDARCTTIQGKSIRFKFTGKKGIKQDIVIRDPQLARLVQQCKEMPGRRLFQYVTDAGSRCSLNATQVNNYIQTHTGGDYSAKDFRTWMGSVTALEYLSVQEPSTSQRQYTRTINACLDVVAAHLGNTRAVCKKYYVHPAVFRAYETEKLQRYMDKQLPDANHLSATEQSLRKLLANQSRM</sequence>
<comment type="caution">
    <text evidence="9">The sequence shown here is derived from an EMBL/GenBank/DDBJ whole genome shotgun (WGS) entry which is preliminary data.</text>
</comment>
<evidence type="ECO:0000256" key="6">
    <source>
        <dbReference type="ARBA" id="ARBA00023235"/>
    </source>
</evidence>
<reference evidence="9 10" key="1">
    <citation type="submission" date="2018-07" db="EMBL/GenBank/DDBJ databases">
        <title>Dyadobacter roseus sp. nov., isolated from rose rhizosphere soil.</title>
        <authorList>
            <person name="Chen L."/>
        </authorList>
    </citation>
    <scope>NUCLEOTIDE SEQUENCE [LARGE SCALE GENOMIC DNA]</scope>
    <source>
        <strain evidence="9 10">RS19</strain>
    </source>
</reference>
<dbReference type="EMBL" id="QNUL01000047">
    <property type="protein sequence ID" value="REA55434.1"/>
    <property type="molecule type" value="Genomic_DNA"/>
</dbReference>
<organism evidence="9 10">
    <name type="scientific">Dyadobacter luteus</name>
    <dbReference type="NCBI Taxonomy" id="2259619"/>
    <lineage>
        <taxon>Bacteria</taxon>
        <taxon>Pseudomonadati</taxon>
        <taxon>Bacteroidota</taxon>
        <taxon>Cytophagia</taxon>
        <taxon>Cytophagales</taxon>
        <taxon>Spirosomataceae</taxon>
        <taxon>Dyadobacter</taxon>
    </lineage>
</organism>
<dbReference type="GO" id="GO:0003917">
    <property type="term" value="F:DNA topoisomerase type I (single strand cut, ATP-independent) activity"/>
    <property type="evidence" value="ECO:0007669"/>
    <property type="project" value="UniProtKB-EC"/>
</dbReference>
<protein>
    <recommendedName>
        <fullName evidence="3">DNA topoisomerase</fullName>
        <ecNumber evidence="3">5.6.2.1</ecNumber>
    </recommendedName>
</protein>
<dbReference type="PROSITE" id="PS52038">
    <property type="entry name" value="TOPO_IB_2"/>
    <property type="match status" value="1"/>
</dbReference>
<keyword evidence="5" id="KW-0238">DNA-binding</keyword>
<feature type="domain" description="DNA topoisomerase IB N-terminal" evidence="8">
    <location>
        <begin position="55"/>
        <end position="103"/>
    </location>
</feature>
<feature type="domain" description="DNA topoisomerase I catalytic core eukaryotic-type" evidence="7">
    <location>
        <begin position="118"/>
        <end position="335"/>
    </location>
</feature>
<dbReference type="AlphaFoldDB" id="A0A3D8Y2M0"/>
<dbReference type="InterPro" id="IPR011010">
    <property type="entry name" value="DNA_brk_join_enz"/>
</dbReference>
<evidence type="ECO:0000259" key="8">
    <source>
        <dbReference type="Pfam" id="PF21338"/>
    </source>
</evidence>
<evidence type="ECO:0000313" key="10">
    <source>
        <dbReference type="Proteomes" id="UP000256373"/>
    </source>
</evidence>
<dbReference type="InterPro" id="IPR035447">
    <property type="entry name" value="DNA_topo_I_N_sf"/>
</dbReference>
<dbReference type="OrthoDB" id="9778962at2"/>
<dbReference type="SUPFAM" id="SSF56349">
    <property type="entry name" value="DNA breaking-rejoining enzymes"/>
    <property type="match status" value="1"/>
</dbReference>
<accession>A0A3D8Y2M0</accession>
<gene>
    <name evidence="9" type="ORF">DSL64_28150</name>
</gene>
<dbReference type="Pfam" id="PF01028">
    <property type="entry name" value="Topoisom_I"/>
    <property type="match status" value="1"/>
</dbReference>
<dbReference type="InterPro" id="IPR013500">
    <property type="entry name" value="TopoI_cat_euk"/>
</dbReference>
<dbReference type="InterPro" id="IPR001631">
    <property type="entry name" value="TopoI"/>
</dbReference>
<evidence type="ECO:0000256" key="1">
    <source>
        <dbReference type="ARBA" id="ARBA00000213"/>
    </source>
</evidence>
<proteinExistence type="inferred from homology"/>
<name>A0A3D8Y2M0_9BACT</name>
<evidence type="ECO:0000256" key="4">
    <source>
        <dbReference type="ARBA" id="ARBA00023029"/>
    </source>
</evidence>
<dbReference type="InterPro" id="IPR014711">
    <property type="entry name" value="TopoI_cat_a-hlx-sub_euk"/>
</dbReference>
<dbReference type="PRINTS" id="PR00416">
    <property type="entry name" value="EUTPISMRASEI"/>
</dbReference>
<dbReference type="Proteomes" id="UP000256373">
    <property type="component" value="Unassembled WGS sequence"/>
</dbReference>